<dbReference type="EMBL" id="KI912115">
    <property type="protein sequence ID" value="ETS78127.1"/>
    <property type="molecule type" value="Genomic_DNA"/>
</dbReference>
<feature type="domain" description="Intradiol ring-cleavage dioxygenases" evidence="3">
    <location>
        <begin position="153"/>
        <end position="233"/>
    </location>
</feature>
<feature type="signal peptide" evidence="2">
    <location>
        <begin position="1"/>
        <end position="22"/>
    </location>
</feature>
<protein>
    <recommendedName>
        <fullName evidence="3">Intradiol ring-cleavage dioxygenases domain-containing protein</fullName>
    </recommendedName>
</protein>
<dbReference type="CDD" id="cd03457">
    <property type="entry name" value="intradiol_dioxygenase_like"/>
    <property type="match status" value="1"/>
</dbReference>
<dbReference type="AlphaFoldDB" id="W3WYB3"/>
<proteinExistence type="predicted"/>
<dbReference type="HOGENOM" id="CLU_027719_0_1_1"/>
<evidence type="ECO:0000313" key="5">
    <source>
        <dbReference type="Proteomes" id="UP000030651"/>
    </source>
</evidence>
<dbReference type="GO" id="GO:0008199">
    <property type="term" value="F:ferric iron binding"/>
    <property type="evidence" value="ECO:0007669"/>
    <property type="project" value="InterPro"/>
</dbReference>
<dbReference type="RefSeq" id="XP_007836961.1">
    <property type="nucleotide sequence ID" value="XM_007838770.1"/>
</dbReference>
<dbReference type="PANTHER" id="PTHR34315">
    <property type="match status" value="1"/>
</dbReference>
<dbReference type="PANTHER" id="PTHR34315:SF1">
    <property type="entry name" value="INTRADIOL RING-CLEAVAGE DIOXYGENASES DOMAIN-CONTAINING PROTEIN-RELATED"/>
    <property type="match status" value="1"/>
</dbReference>
<dbReference type="KEGG" id="pfy:PFICI_10189"/>
<accession>W3WYB3</accession>
<dbReference type="InterPro" id="IPR015889">
    <property type="entry name" value="Intradiol_dOase_core"/>
</dbReference>
<feature type="chain" id="PRO_5004835204" description="Intradiol ring-cleavage dioxygenases domain-containing protein" evidence="2">
    <location>
        <begin position="23"/>
        <end position="372"/>
    </location>
</feature>
<evidence type="ECO:0000313" key="4">
    <source>
        <dbReference type="EMBL" id="ETS78127.1"/>
    </source>
</evidence>
<dbReference type="Proteomes" id="UP000030651">
    <property type="component" value="Unassembled WGS sequence"/>
</dbReference>
<dbReference type="GeneID" id="19275202"/>
<dbReference type="InParanoid" id="W3WYB3"/>
<dbReference type="SUPFAM" id="SSF49482">
    <property type="entry name" value="Aromatic compound dioxygenase"/>
    <property type="match status" value="1"/>
</dbReference>
<dbReference type="OMA" id="QGRAHHI"/>
<feature type="region of interest" description="Disordered" evidence="1">
    <location>
        <begin position="343"/>
        <end position="372"/>
    </location>
</feature>
<keyword evidence="5" id="KW-1185">Reference proteome</keyword>
<reference evidence="5" key="1">
    <citation type="journal article" date="2015" name="BMC Genomics">
        <title>Genomic and transcriptomic analysis of the endophytic fungus Pestalotiopsis fici reveals its lifestyle and high potential for synthesis of natural products.</title>
        <authorList>
            <person name="Wang X."/>
            <person name="Zhang X."/>
            <person name="Liu L."/>
            <person name="Xiang M."/>
            <person name="Wang W."/>
            <person name="Sun X."/>
            <person name="Che Y."/>
            <person name="Guo L."/>
            <person name="Liu G."/>
            <person name="Guo L."/>
            <person name="Wang C."/>
            <person name="Yin W.B."/>
            <person name="Stadler M."/>
            <person name="Zhang X."/>
            <person name="Liu X."/>
        </authorList>
    </citation>
    <scope>NUCLEOTIDE SEQUENCE [LARGE SCALE GENOMIC DNA]</scope>
    <source>
        <strain evidence="5">W106-1 / CGMCC3.15140</strain>
    </source>
</reference>
<dbReference type="Gene3D" id="2.60.130.10">
    <property type="entry name" value="Aromatic compound dioxygenase"/>
    <property type="match status" value="1"/>
</dbReference>
<evidence type="ECO:0000256" key="1">
    <source>
        <dbReference type="SAM" id="MobiDB-lite"/>
    </source>
</evidence>
<dbReference type="eggNOG" id="ENOG502QPRK">
    <property type="taxonomic scope" value="Eukaryota"/>
</dbReference>
<dbReference type="OrthoDB" id="121380at2759"/>
<keyword evidence="2" id="KW-0732">Signal</keyword>
<gene>
    <name evidence="4" type="ORF">PFICI_10189</name>
</gene>
<name>W3WYB3_PESFW</name>
<feature type="compositionally biased region" description="Gly residues" evidence="1">
    <location>
        <begin position="346"/>
        <end position="366"/>
    </location>
</feature>
<dbReference type="Pfam" id="PF00775">
    <property type="entry name" value="Dioxygenase_C"/>
    <property type="match status" value="1"/>
</dbReference>
<dbReference type="GO" id="GO:0016702">
    <property type="term" value="F:oxidoreductase activity, acting on single donors with incorporation of molecular oxygen, incorporation of two atoms of oxygen"/>
    <property type="evidence" value="ECO:0007669"/>
    <property type="project" value="InterPro"/>
</dbReference>
<dbReference type="InterPro" id="IPR000627">
    <property type="entry name" value="Intradiol_dOase_C"/>
</dbReference>
<evidence type="ECO:0000256" key="2">
    <source>
        <dbReference type="SAM" id="SignalP"/>
    </source>
</evidence>
<evidence type="ECO:0000259" key="3">
    <source>
        <dbReference type="Pfam" id="PF00775"/>
    </source>
</evidence>
<sequence length="372" mass="39477">MVNFKNIAASLAVSSIIGSAIAHPGEVQSAKQIKREIEKYTKAQHKAVRSMAKVENTPQALALKARAAERRAATVAALREKRGITTKSMFGKRSQTDLNRYLAESHDLSALGYTLDTPLDVIFGSNATSGLAPEVTIGPYFVSGEYIRTDVTDGSEGVPVHLDLQFIDINTYTPVPEALVDIWHCDAVGVYSGVSNGGQGGLNTTFLRGVQQTDSDGVVQFDTIFPGHYQGRAHHIHLLVSEDPEILPNQTYIVGKTDHIGQIFFSQELITEVEETSPYNTNNQGLVLTASDGIAAGQATADHDPLVDYVLIGDSLEDGLLAFITIGVDTTADYSDNYTPAAHYQEGGGVDTGNGGGGPGGPGGPGSVQSLF</sequence>
<organism evidence="4 5">
    <name type="scientific">Pestalotiopsis fici (strain W106-1 / CGMCC3.15140)</name>
    <dbReference type="NCBI Taxonomy" id="1229662"/>
    <lineage>
        <taxon>Eukaryota</taxon>
        <taxon>Fungi</taxon>
        <taxon>Dikarya</taxon>
        <taxon>Ascomycota</taxon>
        <taxon>Pezizomycotina</taxon>
        <taxon>Sordariomycetes</taxon>
        <taxon>Xylariomycetidae</taxon>
        <taxon>Amphisphaeriales</taxon>
        <taxon>Sporocadaceae</taxon>
        <taxon>Pestalotiopsis</taxon>
    </lineage>
</organism>